<comment type="subcellular location">
    <subcellularLocation>
        <location evidence="1">Membrane</location>
        <topology evidence="1">Single-pass membrane protein</topology>
    </subcellularLocation>
</comment>
<dbReference type="Proteomes" id="UP001549031">
    <property type="component" value="Unassembled WGS sequence"/>
</dbReference>
<evidence type="ECO:0000256" key="3">
    <source>
        <dbReference type="ARBA" id="ARBA00020552"/>
    </source>
</evidence>
<gene>
    <name evidence="7" type="ORF">ABID21_001188</name>
</gene>
<keyword evidence="4" id="KW-0472">Membrane</keyword>
<protein>
    <recommendedName>
        <fullName evidence="3">Lectin-like protein BA14k</fullName>
    </recommendedName>
</protein>
<keyword evidence="8" id="KW-1185">Reference proteome</keyword>
<keyword evidence="4" id="KW-1003">Cell membrane</keyword>
<dbReference type="RefSeq" id="WP_247243210.1">
    <property type="nucleotide sequence ID" value="NZ_JALJRA010000004.1"/>
</dbReference>
<evidence type="ECO:0000313" key="8">
    <source>
        <dbReference type="Proteomes" id="UP001549031"/>
    </source>
</evidence>
<accession>A0ABV2H3G5</accession>
<evidence type="ECO:0000256" key="4">
    <source>
        <dbReference type="ARBA" id="ARBA00022475"/>
    </source>
</evidence>
<evidence type="ECO:0000313" key="7">
    <source>
        <dbReference type="EMBL" id="MET3585086.1"/>
    </source>
</evidence>
<dbReference type="Pfam" id="PF07886">
    <property type="entry name" value="BA14K"/>
    <property type="match status" value="2"/>
</dbReference>
<comment type="caution">
    <text evidence="7">The sequence shown here is derived from an EMBL/GenBank/DDBJ whole genome shotgun (WGS) entry which is preliminary data.</text>
</comment>
<name>A0ABV2H3G5_9HYPH</name>
<evidence type="ECO:0000256" key="6">
    <source>
        <dbReference type="ARBA" id="ARBA00025321"/>
    </source>
</evidence>
<dbReference type="EMBL" id="JBEPLJ010000004">
    <property type="protein sequence ID" value="MET3585086.1"/>
    <property type="molecule type" value="Genomic_DNA"/>
</dbReference>
<comment type="function">
    <text evidence="6">Has immunoglobulin-binding and hemagglutination properties, and can bind to mannose. Essential for virulence. May be involved in LPS biosynthesis or polysaccharide transport.</text>
</comment>
<keyword evidence="5" id="KW-0430">Lectin</keyword>
<comment type="similarity">
    <text evidence="2">Belongs to the BA14k family.</text>
</comment>
<sequence>MSLILGVAMAVVLFAGGVAAASWVLQEPAPHQFAHLDERPLWTSRPIVIDPEEQPFERIAAAPVPPVFQAMAVDVPDEERPRVRTAAADIGEPGLDLTTTGAVGSDAIMNLAGSPHAEWCADRYRSYRVEDNTYQPYDGPRRQCDSPYLIQQETVAYSSEIDSPQVEADSTHVSWCLDRYRSYRPSDNTYQPYNGPRRACESPFG</sequence>
<organism evidence="7 8">
    <name type="scientific">Pseudorhizobium tarimense</name>
    <dbReference type="NCBI Taxonomy" id="1079109"/>
    <lineage>
        <taxon>Bacteria</taxon>
        <taxon>Pseudomonadati</taxon>
        <taxon>Pseudomonadota</taxon>
        <taxon>Alphaproteobacteria</taxon>
        <taxon>Hyphomicrobiales</taxon>
        <taxon>Rhizobiaceae</taxon>
        <taxon>Rhizobium/Agrobacterium group</taxon>
        <taxon>Pseudorhizobium</taxon>
    </lineage>
</organism>
<evidence type="ECO:0000256" key="2">
    <source>
        <dbReference type="ARBA" id="ARBA00010270"/>
    </source>
</evidence>
<evidence type="ECO:0000256" key="5">
    <source>
        <dbReference type="ARBA" id="ARBA00022734"/>
    </source>
</evidence>
<dbReference type="InterPro" id="IPR012413">
    <property type="entry name" value="BA14K"/>
</dbReference>
<reference evidence="7 8" key="1">
    <citation type="submission" date="2024-06" db="EMBL/GenBank/DDBJ databases">
        <title>Genomic Encyclopedia of Type Strains, Phase IV (KMG-IV): sequencing the most valuable type-strain genomes for metagenomic binning, comparative biology and taxonomic classification.</title>
        <authorList>
            <person name="Goeker M."/>
        </authorList>
    </citation>
    <scope>NUCLEOTIDE SEQUENCE [LARGE SCALE GENOMIC DNA]</scope>
    <source>
        <strain evidence="7 8">DSM 105042</strain>
    </source>
</reference>
<evidence type="ECO:0000256" key="1">
    <source>
        <dbReference type="ARBA" id="ARBA00004167"/>
    </source>
</evidence>
<proteinExistence type="inferred from homology"/>